<dbReference type="EnsemblProtists" id="HpaT802989">
    <property type="protein sequence ID" value="HpaP802989"/>
    <property type="gene ID" value="HpaG802989"/>
</dbReference>
<protein>
    <submittedName>
        <fullName evidence="2">RxLR effector candidate protein</fullName>
    </submittedName>
</protein>
<proteinExistence type="evidence at transcript level"/>
<evidence type="ECO:0000313" key="3">
    <source>
        <dbReference type="EnsemblProtists" id="HpaP802989"/>
    </source>
</evidence>
<name>M4B9M9_HYAAE</name>
<dbReference type="InParanoid" id="M4B9M9"/>
<organism evidence="3 4">
    <name type="scientific">Hyaloperonospora arabidopsidis (strain Emoy2)</name>
    <name type="common">Downy mildew agent</name>
    <name type="synonym">Peronospora arabidopsidis</name>
    <dbReference type="NCBI Taxonomy" id="559515"/>
    <lineage>
        <taxon>Eukaryota</taxon>
        <taxon>Sar</taxon>
        <taxon>Stramenopiles</taxon>
        <taxon>Oomycota</taxon>
        <taxon>Peronosporomycetes</taxon>
        <taxon>Peronosporales</taxon>
        <taxon>Peronosporaceae</taxon>
        <taxon>Hyaloperonospora</taxon>
    </lineage>
</organism>
<reference evidence="4" key="1">
    <citation type="journal article" date="2010" name="Science">
        <title>Signatures of adaptation to obligate biotrophy in the Hyaloperonospora arabidopsidis genome.</title>
        <authorList>
            <person name="Baxter L."/>
            <person name="Tripathy S."/>
            <person name="Ishaque N."/>
            <person name="Boot N."/>
            <person name="Cabral A."/>
            <person name="Kemen E."/>
            <person name="Thines M."/>
            <person name="Ah-Fong A."/>
            <person name="Anderson R."/>
            <person name="Badejoko W."/>
            <person name="Bittner-Eddy P."/>
            <person name="Boore J.L."/>
            <person name="Chibucos M.C."/>
            <person name="Coates M."/>
            <person name="Dehal P."/>
            <person name="Delehaunty K."/>
            <person name="Dong S."/>
            <person name="Downton P."/>
            <person name="Dumas B."/>
            <person name="Fabro G."/>
            <person name="Fronick C."/>
            <person name="Fuerstenberg S.I."/>
            <person name="Fulton L."/>
            <person name="Gaulin E."/>
            <person name="Govers F."/>
            <person name="Hughes L."/>
            <person name="Humphray S."/>
            <person name="Jiang R.H."/>
            <person name="Judelson H."/>
            <person name="Kamoun S."/>
            <person name="Kyung K."/>
            <person name="Meijer H."/>
            <person name="Minx P."/>
            <person name="Morris P."/>
            <person name="Nelson J."/>
            <person name="Phuntumart V."/>
            <person name="Qutob D."/>
            <person name="Rehmany A."/>
            <person name="Rougon-Cardoso A."/>
            <person name="Ryden P."/>
            <person name="Torto-Alalibo T."/>
            <person name="Studholme D."/>
            <person name="Wang Y."/>
            <person name="Win J."/>
            <person name="Wood J."/>
            <person name="Clifton S.W."/>
            <person name="Rogers J."/>
            <person name="Van den Ackerveken G."/>
            <person name="Jones J.D."/>
            <person name="McDowell J.M."/>
            <person name="Beynon J."/>
            <person name="Tyler B.M."/>
        </authorList>
    </citation>
    <scope>NUCLEOTIDE SEQUENCE [LARGE SCALE GENOMIC DNA]</scope>
    <source>
        <strain evidence="4">Emoy2</strain>
    </source>
</reference>
<evidence type="ECO:0000256" key="1">
    <source>
        <dbReference type="SAM" id="SignalP"/>
    </source>
</evidence>
<accession>M4B9M9</accession>
<keyword evidence="1" id="KW-0732">Signal</keyword>
<dbReference type="VEuPathDB" id="FungiDB:HpaG802988"/>
<dbReference type="Proteomes" id="UP000011713">
    <property type="component" value="Unassembled WGS sequence"/>
</dbReference>
<dbReference type="AlphaFoldDB" id="M4B9M9"/>
<evidence type="ECO:0000313" key="4">
    <source>
        <dbReference type="Proteomes" id="UP000011713"/>
    </source>
</evidence>
<dbReference type="HOGENOM" id="CLU_1597597_0_0_1"/>
<dbReference type="EnsemblProtists" id="HpaT802988">
    <property type="protein sequence ID" value="HpaP802988"/>
    <property type="gene ID" value="HpaG802988"/>
</dbReference>
<feature type="chain" id="PRO_5009704468" evidence="1">
    <location>
        <begin position="20"/>
        <end position="167"/>
    </location>
</feature>
<evidence type="ECO:0000313" key="2">
    <source>
        <dbReference type="EMBL" id="BAP68947.1"/>
    </source>
</evidence>
<reference evidence="2" key="2">
    <citation type="journal article" date="2014" name="PLoS Pathog.">
        <title>Expression profiling during arabidopsis/downy mildew interaction reveals a highly-expressed effector that attenuates responses to salicylic acid.</title>
        <authorList>
            <person name="Asai S."/>
            <person name="Rallapalli G."/>
            <person name="Piquerez S.J.M."/>
            <person name="Caillaud M.C."/>
            <person name="Furzer O.J."/>
            <person name="Ishaque N."/>
            <person name="Wirthmueller L."/>
            <person name="Fabro G."/>
            <person name="Shirasu K."/>
            <person name="Jones J.D.G."/>
        </authorList>
    </citation>
    <scope>NUCLEOTIDE SEQUENCE</scope>
    <source>
        <strain evidence="2">Emoy2</strain>
    </source>
</reference>
<sequence>MSMCFLLFLLTLVVSVGSGAISALAAEQLIEVSTPSKIQPFQQETDAKQTSLRVIDATNEERGGTGITAAMKSGLTSLGSTSFTKWLRDVVMKVREKLSSGSKTFYDFLSAQWTASKKSYKKSQDSAKEKRAAKQAVEIEKNYRLSKQLEVEKEKAKGEDIYMTTVP</sequence>
<dbReference type="EMBL" id="JH598031">
    <property type="status" value="NOT_ANNOTATED_CDS"/>
    <property type="molecule type" value="Genomic_DNA"/>
</dbReference>
<keyword evidence="4" id="KW-1185">Reference proteome</keyword>
<feature type="signal peptide" evidence="1">
    <location>
        <begin position="1"/>
        <end position="19"/>
    </location>
</feature>
<dbReference type="EMBL" id="AB922371">
    <property type="protein sequence ID" value="BAP68947.1"/>
    <property type="molecule type" value="mRNA"/>
</dbReference>
<reference evidence="3" key="3">
    <citation type="submission" date="2015-06" db="UniProtKB">
        <authorList>
            <consortium name="EnsemblProtists"/>
        </authorList>
    </citation>
    <scope>IDENTIFICATION</scope>
    <source>
        <strain evidence="3">Emoy2</strain>
    </source>
</reference>
<gene>
    <name evidence="2" type="primary">HaRxLL65</name>
</gene>